<comment type="similarity">
    <text evidence="5">Belongs to the SAT4 family.</text>
</comment>
<evidence type="ECO:0000259" key="8">
    <source>
        <dbReference type="Pfam" id="PF20684"/>
    </source>
</evidence>
<comment type="caution">
    <text evidence="9">The sequence shown here is derived from an EMBL/GenBank/DDBJ whole genome shotgun (WGS) entry which is preliminary data.</text>
</comment>
<keyword evidence="3 7" id="KW-1133">Transmembrane helix</keyword>
<proteinExistence type="inferred from homology"/>
<keyword evidence="2 7" id="KW-0812">Transmembrane</keyword>
<evidence type="ECO:0000256" key="5">
    <source>
        <dbReference type="ARBA" id="ARBA00038359"/>
    </source>
</evidence>
<feature type="domain" description="Rhodopsin" evidence="8">
    <location>
        <begin position="27"/>
        <end position="262"/>
    </location>
</feature>
<name>A0ABP0CQX2_9PEZI</name>
<evidence type="ECO:0000256" key="2">
    <source>
        <dbReference type="ARBA" id="ARBA00022692"/>
    </source>
</evidence>
<dbReference type="EMBL" id="CAWUHB010000086">
    <property type="protein sequence ID" value="CAK7234532.1"/>
    <property type="molecule type" value="Genomic_DNA"/>
</dbReference>
<evidence type="ECO:0000256" key="3">
    <source>
        <dbReference type="ARBA" id="ARBA00022989"/>
    </source>
</evidence>
<protein>
    <recommendedName>
        <fullName evidence="8">Rhodopsin domain-containing protein</fullName>
    </recommendedName>
</protein>
<evidence type="ECO:0000256" key="7">
    <source>
        <dbReference type="SAM" id="Phobius"/>
    </source>
</evidence>
<feature type="transmembrane region" description="Helical" evidence="7">
    <location>
        <begin position="82"/>
        <end position="100"/>
    </location>
</feature>
<feature type="transmembrane region" description="Helical" evidence="7">
    <location>
        <begin position="43"/>
        <end position="62"/>
    </location>
</feature>
<dbReference type="PANTHER" id="PTHR33048:SF47">
    <property type="entry name" value="INTEGRAL MEMBRANE PROTEIN-RELATED"/>
    <property type="match status" value="1"/>
</dbReference>
<dbReference type="Proteomes" id="UP001642405">
    <property type="component" value="Unassembled WGS sequence"/>
</dbReference>
<evidence type="ECO:0000256" key="6">
    <source>
        <dbReference type="SAM" id="MobiDB-lite"/>
    </source>
</evidence>
<organism evidence="9 10">
    <name type="scientific">Sporothrix curviconia</name>
    <dbReference type="NCBI Taxonomy" id="1260050"/>
    <lineage>
        <taxon>Eukaryota</taxon>
        <taxon>Fungi</taxon>
        <taxon>Dikarya</taxon>
        <taxon>Ascomycota</taxon>
        <taxon>Pezizomycotina</taxon>
        <taxon>Sordariomycetes</taxon>
        <taxon>Sordariomycetidae</taxon>
        <taxon>Ophiostomatales</taxon>
        <taxon>Ophiostomataceae</taxon>
        <taxon>Sporothrix</taxon>
    </lineage>
</organism>
<comment type="subcellular location">
    <subcellularLocation>
        <location evidence="1">Membrane</location>
        <topology evidence="1">Multi-pass membrane protein</topology>
    </subcellularLocation>
</comment>
<evidence type="ECO:0000313" key="10">
    <source>
        <dbReference type="Proteomes" id="UP001642405"/>
    </source>
</evidence>
<feature type="transmembrane region" description="Helical" evidence="7">
    <location>
        <begin position="163"/>
        <end position="186"/>
    </location>
</feature>
<feature type="region of interest" description="Disordered" evidence="6">
    <location>
        <begin position="331"/>
        <end position="351"/>
    </location>
</feature>
<keyword evidence="10" id="KW-1185">Reference proteome</keyword>
<evidence type="ECO:0000256" key="4">
    <source>
        <dbReference type="ARBA" id="ARBA00023136"/>
    </source>
</evidence>
<feature type="transmembrane region" description="Helical" evidence="7">
    <location>
        <begin position="6"/>
        <end position="31"/>
    </location>
</feature>
<feature type="transmembrane region" description="Helical" evidence="7">
    <location>
        <begin position="121"/>
        <end position="151"/>
    </location>
</feature>
<accession>A0ABP0CQX2</accession>
<dbReference type="PANTHER" id="PTHR33048">
    <property type="entry name" value="PTH11-LIKE INTEGRAL MEMBRANE PROTEIN (AFU_ORTHOLOGUE AFUA_5G11245)"/>
    <property type="match status" value="1"/>
</dbReference>
<evidence type="ECO:0000313" key="9">
    <source>
        <dbReference type="EMBL" id="CAK7234532.1"/>
    </source>
</evidence>
<dbReference type="InterPro" id="IPR052337">
    <property type="entry name" value="SAT4-like"/>
</dbReference>
<gene>
    <name evidence="9" type="ORF">SCUCBS95973_008967</name>
</gene>
<keyword evidence="4 7" id="KW-0472">Membrane</keyword>
<reference evidence="9 10" key="1">
    <citation type="submission" date="2024-01" db="EMBL/GenBank/DDBJ databases">
        <authorList>
            <person name="Allen C."/>
            <person name="Tagirdzhanova G."/>
        </authorList>
    </citation>
    <scope>NUCLEOTIDE SEQUENCE [LARGE SCALE GENOMIC DNA]</scope>
</reference>
<dbReference type="InterPro" id="IPR049326">
    <property type="entry name" value="Rhodopsin_dom_fungi"/>
</dbReference>
<sequence length="351" mass="38737">MFGPPIVQHVVIVSNLFAALSFIVVGLRLYTRSRIVHTVSIEDYLIIVALAASIGFLTVEMLQVKFGLGQHIADVPAEDLTKFFQCLWATIPVYNLSLIFSKLSIIFQYKHVFAVRLVEKICFYFLIFLGIYGCWAFFGSVFMCVPVPFFWGVGEGHCLNKLAFWFSNASINIATDIAIIVLPMPLIKGLQIPLRQKVILMFIFAFGSVVCITSIIRLRSLLSISVSPDTTFAGVDIAMWSNIEINVAIICASTPALKPFVSKIAPKLLGSSMNSGARSRSNGYGANSQRGDAFVLNSFNRSAMASGTGRNPTGRNTRDIYVEHTFEVLDDNDGKNSREGSERNLVHGKDV</sequence>
<evidence type="ECO:0000256" key="1">
    <source>
        <dbReference type="ARBA" id="ARBA00004141"/>
    </source>
</evidence>
<feature type="transmembrane region" description="Helical" evidence="7">
    <location>
        <begin position="198"/>
        <end position="217"/>
    </location>
</feature>
<dbReference type="Pfam" id="PF20684">
    <property type="entry name" value="Fung_rhodopsin"/>
    <property type="match status" value="1"/>
</dbReference>